<sequence>MLVWARWLRDAILFCQATADMLSNLNRTCTGGPWVLARREDHCWPQPCTANAQDNSSL</sequence>
<comment type="caution">
    <text evidence="3">The sequence shown here is derived from an EMBL/GenBank/DDBJ whole genome shotgun (WGS) entry which is preliminary data.</text>
</comment>
<feature type="signal peptide" evidence="1">
    <location>
        <begin position="1"/>
        <end position="19"/>
    </location>
</feature>
<proteinExistence type="predicted"/>
<gene>
    <name evidence="3" type="ORF">PF007_g28118</name>
    <name evidence="2" type="ORF">PF009_g28700</name>
</gene>
<dbReference type="EMBL" id="QXGF01003701">
    <property type="protein sequence ID" value="KAE8921014.1"/>
    <property type="molecule type" value="Genomic_DNA"/>
</dbReference>
<evidence type="ECO:0000313" key="4">
    <source>
        <dbReference type="Proteomes" id="UP000429523"/>
    </source>
</evidence>
<dbReference type="Proteomes" id="UP000429523">
    <property type="component" value="Unassembled WGS sequence"/>
</dbReference>
<dbReference type="EMBL" id="QXFZ01003740">
    <property type="protein sequence ID" value="KAE9067318.1"/>
    <property type="molecule type" value="Genomic_DNA"/>
</dbReference>
<reference evidence="4 5" key="1">
    <citation type="submission" date="2018-08" db="EMBL/GenBank/DDBJ databases">
        <title>Genomic investigation of the strawberry pathogen Phytophthora fragariae indicates pathogenicity is determined by transcriptional variation in three key races.</title>
        <authorList>
            <person name="Adams T.M."/>
            <person name="Armitage A.D."/>
            <person name="Sobczyk M.K."/>
            <person name="Bates H.J."/>
            <person name="Dunwell J.M."/>
            <person name="Nellist C.F."/>
            <person name="Harrison R.J."/>
        </authorList>
    </citation>
    <scope>NUCLEOTIDE SEQUENCE [LARGE SCALE GENOMIC DNA]</scope>
    <source>
        <strain evidence="3 5">NOV-71</strain>
        <strain evidence="2 4">NOV-9</strain>
    </source>
</reference>
<evidence type="ECO:0000313" key="3">
    <source>
        <dbReference type="EMBL" id="KAE9067318.1"/>
    </source>
</evidence>
<keyword evidence="1" id="KW-0732">Signal</keyword>
<accession>A0A6A3Q1X0</accession>
<name>A0A6A3Q1X0_9STRA</name>
<feature type="chain" id="PRO_5036165611" evidence="1">
    <location>
        <begin position="20"/>
        <end position="58"/>
    </location>
</feature>
<dbReference type="AlphaFoldDB" id="A0A6A3Q1X0"/>
<dbReference type="Proteomes" id="UP000441208">
    <property type="component" value="Unassembled WGS sequence"/>
</dbReference>
<evidence type="ECO:0000313" key="2">
    <source>
        <dbReference type="EMBL" id="KAE8921014.1"/>
    </source>
</evidence>
<evidence type="ECO:0000313" key="5">
    <source>
        <dbReference type="Proteomes" id="UP000441208"/>
    </source>
</evidence>
<evidence type="ECO:0000256" key="1">
    <source>
        <dbReference type="SAM" id="SignalP"/>
    </source>
</evidence>
<protein>
    <submittedName>
        <fullName evidence="3">Uncharacterized protein</fullName>
    </submittedName>
</protein>
<organism evidence="3 5">
    <name type="scientific">Phytophthora fragariae</name>
    <dbReference type="NCBI Taxonomy" id="53985"/>
    <lineage>
        <taxon>Eukaryota</taxon>
        <taxon>Sar</taxon>
        <taxon>Stramenopiles</taxon>
        <taxon>Oomycota</taxon>
        <taxon>Peronosporomycetes</taxon>
        <taxon>Peronosporales</taxon>
        <taxon>Peronosporaceae</taxon>
        <taxon>Phytophthora</taxon>
    </lineage>
</organism>